<keyword evidence="1" id="KW-0812">Transmembrane</keyword>
<evidence type="ECO:0000313" key="2">
    <source>
        <dbReference type="EMBL" id="MFC3896410.1"/>
    </source>
</evidence>
<proteinExistence type="predicted"/>
<sequence length="262" mass="26982">MSDLRTLHDAFAELERRVDAAAAGVAPVVRPRRAVRLVPVAATVVAVAALFAGAVWLVPANSGTPAAGPPTPAPATTTARNPVPATPDDLAARFKVVLGDTATVDVTQKHTFSTAPVTSGHNAPPGTVQLIPETLDPNYPTYALIGGTLTSAGVTGSFSLVVHPAGDTAPRSSCRTYHPVDCVVSTLPDGSELATETARMAPGALSYMACIKRPDGTMIRVQVSNQEDPAGTVIGAPGGKFHAPQPPLTLEQMKAIATSDKW</sequence>
<organism evidence="2 3">
    <name type="scientific">Lentzea rhizosphaerae</name>
    <dbReference type="NCBI Taxonomy" id="2041025"/>
    <lineage>
        <taxon>Bacteria</taxon>
        <taxon>Bacillati</taxon>
        <taxon>Actinomycetota</taxon>
        <taxon>Actinomycetes</taxon>
        <taxon>Pseudonocardiales</taxon>
        <taxon>Pseudonocardiaceae</taxon>
        <taxon>Lentzea</taxon>
    </lineage>
</organism>
<gene>
    <name evidence="2" type="ORF">ACFOWZ_33460</name>
</gene>
<feature type="transmembrane region" description="Helical" evidence="1">
    <location>
        <begin position="37"/>
        <end position="58"/>
    </location>
</feature>
<dbReference type="EMBL" id="JBHRZI010000029">
    <property type="protein sequence ID" value="MFC3896410.1"/>
    <property type="molecule type" value="Genomic_DNA"/>
</dbReference>
<protein>
    <submittedName>
        <fullName evidence="2">Uncharacterized protein</fullName>
    </submittedName>
</protein>
<reference evidence="3" key="1">
    <citation type="journal article" date="2019" name="Int. J. Syst. Evol. Microbiol.">
        <title>The Global Catalogue of Microorganisms (GCM) 10K type strain sequencing project: providing services to taxonomists for standard genome sequencing and annotation.</title>
        <authorList>
            <consortium name="The Broad Institute Genomics Platform"/>
            <consortium name="The Broad Institute Genome Sequencing Center for Infectious Disease"/>
            <person name="Wu L."/>
            <person name="Ma J."/>
        </authorList>
    </citation>
    <scope>NUCLEOTIDE SEQUENCE [LARGE SCALE GENOMIC DNA]</scope>
    <source>
        <strain evidence="3">CGMCC 4.7405</strain>
    </source>
</reference>
<dbReference type="Proteomes" id="UP001595690">
    <property type="component" value="Unassembled WGS sequence"/>
</dbReference>
<dbReference type="RefSeq" id="WP_382377949.1">
    <property type="nucleotide sequence ID" value="NZ_JBHRZI010000029.1"/>
</dbReference>
<evidence type="ECO:0000256" key="1">
    <source>
        <dbReference type="SAM" id="Phobius"/>
    </source>
</evidence>
<accession>A0ABV8C336</accession>
<keyword evidence="3" id="KW-1185">Reference proteome</keyword>
<keyword evidence="1" id="KW-1133">Transmembrane helix</keyword>
<keyword evidence="1" id="KW-0472">Membrane</keyword>
<comment type="caution">
    <text evidence="2">The sequence shown here is derived from an EMBL/GenBank/DDBJ whole genome shotgun (WGS) entry which is preliminary data.</text>
</comment>
<evidence type="ECO:0000313" key="3">
    <source>
        <dbReference type="Proteomes" id="UP001595690"/>
    </source>
</evidence>
<name>A0ABV8C336_9PSEU</name>